<evidence type="ECO:0000256" key="3">
    <source>
        <dbReference type="ARBA" id="ARBA00012664"/>
    </source>
</evidence>
<dbReference type="GO" id="GO:0000906">
    <property type="term" value="F:6,7-dimethyl-8-ribityllumazine synthase activity"/>
    <property type="evidence" value="ECO:0007669"/>
    <property type="project" value="UniProtKB-UniRule"/>
</dbReference>
<evidence type="ECO:0000256" key="6">
    <source>
        <dbReference type="ARBA" id="ARBA00048785"/>
    </source>
</evidence>
<dbReference type="EMBL" id="CP029149">
    <property type="protein sequence ID" value="QHN64905.1"/>
    <property type="molecule type" value="Genomic_DNA"/>
</dbReference>
<evidence type="ECO:0000256" key="4">
    <source>
        <dbReference type="ARBA" id="ARBA00022619"/>
    </source>
</evidence>
<dbReference type="AlphaFoldDB" id="A0A6P1QT87"/>
<feature type="binding site" evidence="7">
    <location>
        <begin position="92"/>
        <end position="93"/>
    </location>
    <ligand>
        <name>(2S)-2-hydroxy-3-oxobutyl phosphate</name>
        <dbReference type="ChEBI" id="CHEBI:58830"/>
    </ligand>
</feature>
<dbReference type="CDD" id="cd09209">
    <property type="entry name" value="Lumazine_synthase-I"/>
    <property type="match status" value="1"/>
</dbReference>
<feature type="binding site" evidence="7">
    <location>
        <begin position="87"/>
        <end position="89"/>
    </location>
    <ligand>
        <name>5-amino-6-(D-ribitylamino)uracil</name>
        <dbReference type="ChEBI" id="CHEBI:15934"/>
    </ligand>
</feature>
<feature type="active site" description="Proton donor" evidence="7">
    <location>
        <position position="95"/>
    </location>
</feature>
<dbReference type="NCBIfam" id="TIGR00114">
    <property type="entry name" value="lumazine-synth"/>
    <property type="match status" value="1"/>
</dbReference>
<dbReference type="PANTHER" id="PTHR21058">
    <property type="entry name" value="6,7-DIMETHYL-8-RIBITYLLUMAZINE SYNTHASE DMRL SYNTHASE LUMAZINE SYNTHASE"/>
    <property type="match status" value="1"/>
</dbReference>
<sequence length="160" mass="17426">MATVNLSEYKPLDITNADEFSIGIVVSEWNDFVTENLFKGCFETLIKEGVKEENISVIRVPGAFELSYASMQMCKSENYDAVVAIGCVIRGETSHFEFICSGVAHGITQCNTQTNTPAIFCVLTDDNSVQSIARSGGHLGNKGVEAAVTAIKMAYLRHHP</sequence>
<dbReference type="Pfam" id="PF00885">
    <property type="entry name" value="DMRL_synthase"/>
    <property type="match status" value="1"/>
</dbReference>
<dbReference type="InterPro" id="IPR034964">
    <property type="entry name" value="LS"/>
</dbReference>
<dbReference type="PANTHER" id="PTHR21058:SF0">
    <property type="entry name" value="6,7-DIMETHYL-8-RIBITYLLUMAZINE SYNTHASE"/>
    <property type="match status" value="1"/>
</dbReference>
<dbReference type="HAMAP" id="MF_00178">
    <property type="entry name" value="Lumazine_synth"/>
    <property type="match status" value="1"/>
</dbReference>
<dbReference type="GO" id="GO:0009231">
    <property type="term" value="P:riboflavin biosynthetic process"/>
    <property type="evidence" value="ECO:0007669"/>
    <property type="project" value="UniProtKB-UniRule"/>
</dbReference>
<evidence type="ECO:0000256" key="7">
    <source>
        <dbReference type="HAMAP-Rule" id="MF_00178"/>
    </source>
</evidence>
<evidence type="ECO:0000313" key="9">
    <source>
        <dbReference type="Proteomes" id="UP000464318"/>
    </source>
</evidence>
<dbReference type="KEGG" id="bcad:DBX24_02840"/>
<dbReference type="InterPro" id="IPR002180">
    <property type="entry name" value="LS/RS"/>
</dbReference>
<accession>A0A6P1QT87</accession>
<feature type="binding site" evidence="7">
    <location>
        <position position="29"/>
    </location>
    <ligand>
        <name>5-amino-6-(D-ribitylamino)uracil</name>
        <dbReference type="ChEBI" id="CHEBI:15934"/>
    </ligand>
</feature>
<comment type="function">
    <text evidence="7">Catalyzes the formation of 6,7-dimethyl-8-ribityllumazine by condensation of 5-amino-6-(D-ribitylamino)uracil with 3,4-dihydroxy-2-butanone 4-phosphate. This is the penultimate step in the biosynthesis of riboflavin.</text>
</comment>
<dbReference type="Gene3D" id="3.40.50.960">
    <property type="entry name" value="Lumazine/riboflavin synthase"/>
    <property type="match status" value="1"/>
</dbReference>
<comment type="similarity">
    <text evidence="2 7">Belongs to the DMRL synthase family.</text>
</comment>
<keyword evidence="9" id="KW-1185">Reference proteome</keyword>
<dbReference type="UniPathway" id="UPA00275">
    <property type="reaction ID" value="UER00404"/>
</dbReference>
<gene>
    <name evidence="7" type="primary">ribH</name>
    <name evidence="8" type="ORF">DBX24_02840</name>
</gene>
<proteinExistence type="inferred from homology"/>
<feature type="binding site" evidence="7">
    <location>
        <begin position="63"/>
        <end position="65"/>
    </location>
    <ligand>
        <name>5-amino-6-(D-ribitylamino)uracil</name>
        <dbReference type="ChEBI" id="CHEBI:15934"/>
    </ligand>
</feature>
<keyword evidence="5 7" id="KW-0808">Transferase</keyword>
<feature type="binding site" evidence="7">
    <location>
        <position position="134"/>
    </location>
    <ligand>
        <name>(2S)-2-hydroxy-3-oxobutyl phosphate</name>
        <dbReference type="ChEBI" id="CHEBI:58830"/>
    </ligand>
</feature>
<name>A0A6P1QT87_9FLAO</name>
<evidence type="ECO:0000256" key="5">
    <source>
        <dbReference type="ARBA" id="ARBA00022679"/>
    </source>
</evidence>
<reference evidence="8 9" key="1">
    <citation type="submission" date="2018-04" db="EMBL/GenBank/DDBJ databases">
        <title>Characteristic and Complete Genome Sequencing of A Novel Member of Infective Endocarditis Causative Bacteria: Bergeyella cardium QL-PH.</title>
        <authorList>
            <person name="Pan H."/>
            <person name="Sun E."/>
            <person name="Zhang Y."/>
        </authorList>
    </citation>
    <scope>NUCLEOTIDE SEQUENCE [LARGE SCALE GENOMIC DNA]</scope>
    <source>
        <strain evidence="8 9">HPQL</strain>
    </source>
</reference>
<dbReference type="EC" id="2.5.1.78" evidence="3 7"/>
<dbReference type="SUPFAM" id="SSF52121">
    <property type="entry name" value="Lumazine synthase"/>
    <property type="match status" value="1"/>
</dbReference>
<evidence type="ECO:0000256" key="1">
    <source>
        <dbReference type="ARBA" id="ARBA00004917"/>
    </source>
</evidence>
<feature type="binding site" evidence="7">
    <location>
        <position position="120"/>
    </location>
    <ligand>
        <name>5-amino-6-(D-ribitylamino)uracil</name>
        <dbReference type="ChEBI" id="CHEBI:15934"/>
    </ligand>
</feature>
<dbReference type="RefSeq" id="WP_120488479.1">
    <property type="nucleotide sequence ID" value="NZ_CP029149.1"/>
</dbReference>
<dbReference type="GO" id="GO:0009349">
    <property type="term" value="C:riboflavin synthase complex"/>
    <property type="evidence" value="ECO:0007669"/>
    <property type="project" value="UniProtKB-UniRule"/>
</dbReference>
<comment type="catalytic activity">
    <reaction evidence="6 7">
        <text>(2S)-2-hydroxy-3-oxobutyl phosphate + 5-amino-6-(D-ribitylamino)uracil = 6,7-dimethyl-8-(1-D-ribityl)lumazine + phosphate + 2 H2O + H(+)</text>
        <dbReference type="Rhea" id="RHEA:26152"/>
        <dbReference type="ChEBI" id="CHEBI:15377"/>
        <dbReference type="ChEBI" id="CHEBI:15378"/>
        <dbReference type="ChEBI" id="CHEBI:15934"/>
        <dbReference type="ChEBI" id="CHEBI:43474"/>
        <dbReference type="ChEBI" id="CHEBI:58201"/>
        <dbReference type="ChEBI" id="CHEBI:58830"/>
        <dbReference type="EC" id="2.5.1.78"/>
    </reaction>
</comment>
<evidence type="ECO:0000313" key="8">
    <source>
        <dbReference type="EMBL" id="QHN64905.1"/>
    </source>
</evidence>
<evidence type="ECO:0000256" key="2">
    <source>
        <dbReference type="ARBA" id="ARBA00007424"/>
    </source>
</evidence>
<dbReference type="GO" id="GO:0005829">
    <property type="term" value="C:cytosol"/>
    <property type="evidence" value="ECO:0007669"/>
    <property type="project" value="TreeGrafter"/>
</dbReference>
<comment type="pathway">
    <text evidence="1 7">Cofactor biosynthesis; riboflavin biosynthesis; riboflavin from 2-hydroxy-3-oxobutyl phosphate and 5-amino-6-(D-ribitylamino)uracil: step 1/2.</text>
</comment>
<dbReference type="OrthoDB" id="9809709at2"/>
<organism evidence="8 9">
    <name type="scientific">Bergeyella cardium</name>
    <dbReference type="NCBI Taxonomy" id="1585976"/>
    <lineage>
        <taxon>Bacteria</taxon>
        <taxon>Pseudomonadati</taxon>
        <taxon>Bacteroidota</taxon>
        <taxon>Flavobacteriia</taxon>
        <taxon>Flavobacteriales</taxon>
        <taxon>Weeksellaceae</taxon>
        <taxon>Bergeyella</taxon>
    </lineage>
</organism>
<dbReference type="InterPro" id="IPR036467">
    <property type="entry name" value="LS/RS_sf"/>
</dbReference>
<dbReference type="Proteomes" id="UP000464318">
    <property type="component" value="Chromosome"/>
</dbReference>
<protein>
    <recommendedName>
        <fullName evidence="3 7">6,7-dimethyl-8-ribityllumazine synthase</fullName>
        <shortName evidence="7">DMRL synthase</shortName>
        <shortName evidence="7">LS</shortName>
        <shortName evidence="7">Lumazine synthase</shortName>
        <ecNumber evidence="3 7">2.5.1.78</ecNumber>
    </recommendedName>
</protein>
<keyword evidence="4 7" id="KW-0686">Riboflavin biosynthesis</keyword>